<name>A0AAQ4E179_AMBAM</name>
<evidence type="ECO:0000313" key="4">
    <source>
        <dbReference type="Proteomes" id="UP001321473"/>
    </source>
</evidence>
<protein>
    <submittedName>
        <fullName evidence="3">Uncharacterized protein</fullName>
    </submittedName>
</protein>
<evidence type="ECO:0000256" key="2">
    <source>
        <dbReference type="SAM" id="Phobius"/>
    </source>
</evidence>
<comment type="caution">
    <text evidence="3">The sequence shown here is derived from an EMBL/GenBank/DDBJ whole genome shotgun (WGS) entry which is preliminary data.</text>
</comment>
<keyword evidence="4" id="KW-1185">Reference proteome</keyword>
<keyword evidence="2" id="KW-0812">Transmembrane</keyword>
<dbReference type="EMBL" id="JARKHS020023895">
    <property type="protein sequence ID" value="KAK8768469.1"/>
    <property type="molecule type" value="Genomic_DNA"/>
</dbReference>
<feature type="region of interest" description="Disordered" evidence="1">
    <location>
        <begin position="96"/>
        <end position="125"/>
    </location>
</feature>
<keyword evidence="2" id="KW-1133">Transmembrane helix</keyword>
<reference evidence="3 4" key="1">
    <citation type="journal article" date="2023" name="Arcadia Sci">
        <title>De novo assembly of a long-read Amblyomma americanum tick genome.</title>
        <authorList>
            <person name="Chou S."/>
            <person name="Poskanzer K.E."/>
            <person name="Rollins M."/>
            <person name="Thuy-Boun P.S."/>
        </authorList>
    </citation>
    <scope>NUCLEOTIDE SEQUENCE [LARGE SCALE GENOMIC DNA]</scope>
    <source>
        <strain evidence="3">F_SG_1</strain>
        <tissue evidence="3">Salivary glands</tissue>
    </source>
</reference>
<evidence type="ECO:0000313" key="3">
    <source>
        <dbReference type="EMBL" id="KAK8768469.1"/>
    </source>
</evidence>
<dbReference type="AlphaFoldDB" id="A0AAQ4E179"/>
<sequence length="125" mass="13308">MDATAVGSRPHAALLFMSVLVVTVVGSVCIIGVCIRRIVQVRHELMVARQVHRATALGLPQLGLHDVDDAAGSAAVADNTTEPTYPRVRLRLNSTADSSDSEFTPVQFLAPDAPSNRADAFSRSL</sequence>
<evidence type="ECO:0000256" key="1">
    <source>
        <dbReference type="SAM" id="MobiDB-lite"/>
    </source>
</evidence>
<gene>
    <name evidence="3" type="ORF">V5799_015067</name>
</gene>
<accession>A0AAQ4E179</accession>
<proteinExistence type="predicted"/>
<organism evidence="3 4">
    <name type="scientific">Amblyomma americanum</name>
    <name type="common">Lone star tick</name>
    <dbReference type="NCBI Taxonomy" id="6943"/>
    <lineage>
        <taxon>Eukaryota</taxon>
        <taxon>Metazoa</taxon>
        <taxon>Ecdysozoa</taxon>
        <taxon>Arthropoda</taxon>
        <taxon>Chelicerata</taxon>
        <taxon>Arachnida</taxon>
        <taxon>Acari</taxon>
        <taxon>Parasitiformes</taxon>
        <taxon>Ixodida</taxon>
        <taxon>Ixodoidea</taxon>
        <taxon>Ixodidae</taxon>
        <taxon>Amblyomminae</taxon>
        <taxon>Amblyomma</taxon>
    </lineage>
</organism>
<feature type="transmembrane region" description="Helical" evidence="2">
    <location>
        <begin position="12"/>
        <end position="35"/>
    </location>
</feature>
<dbReference type="Proteomes" id="UP001321473">
    <property type="component" value="Unassembled WGS sequence"/>
</dbReference>
<keyword evidence="2" id="KW-0472">Membrane</keyword>